<protein>
    <submittedName>
        <fullName evidence="5">5-bromo-4-chloroindolyl phosphate hydrolysis family protein</fullName>
    </submittedName>
</protein>
<evidence type="ECO:0000256" key="1">
    <source>
        <dbReference type="SAM" id="Coils"/>
    </source>
</evidence>
<name>A0A0C2DPK7_9STAP</name>
<keyword evidence="1" id="KW-0175">Coiled coil</keyword>
<dbReference type="RefSeq" id="WP_040104771.1">
    <property type="nucleotide sequence ID" value="NZ_JABEVU030000001.1"/>
</dbReference>
<comment type="caution">
    <text evidence="4">The sequence shown here is derived from an EMBL/GenBank/DDBJ whole genome shotgun (WGS) entry which is preliminary data.</text>
</comment>
<feature type="coiled-coil region" evidence="1">
    <location>
        <begin position="70"/>
        <end position="97"/>
    </location>
</feature>
<dbReference type="InterPro" id="IPR018770">
    <property type="entry name" value="ChloroindolylP_hydrolase"/>
</dbReference>
<dbReference type="OrthoDB" id="2081028at2"/>
<reference evidence="4 6" key="1">
    <citation type="submission" date="2015-01" db="EMBL/GenBank/DDBJ databases">
        <title>Genome sequences of high lactate-tolerant strain Salinicoccus roseus W12 with industrial interest.</title>
        <authorList>
            <person name="Wang H."/>
            <person name="Yu B."/>
        </authorList>
    </citation>
    <scope>NUCLEOTIDE SEQUENCE [LARGE SCALE GENOMIC DNA]</scope>
    <source>
        <strain evidence="4 6">W12</strain>
    </source>
</reference>
<organism evidence="4 6">
    <name type="scientific">Salinicoccus roseus</name>
    <dbReference type="NCBI Taxonomy" id="45670"/>
    <lineage>
        <taxon>Bacteria</taxon>
        <taxon>Bacillati</taxon>
        <taxon>Bacillota</taxon>
        <taxon>Bacilli</taxon>
        <taxon>Bacillales</taxon>
        <taxon>Staphylococcaceae</taxon>
        <taxon>Salinicoccus</taxon>
    </lineage>
</organism>
<sequence>MKNNISHWFASLISIPVAVVAGTFSMIAFDIHLALDMMVAAGGFFAAYFPTQSISLNSQLQKMGISKSEYRYVKRQLAEAREKIKRLRQSYKNVRTLKDVKLIYDINRLVRTIYQAVENDPKLFFNVQQFFHSNLDSAVNTIEQYLFLYKMPGKTKEEKVKLHETRISLLELKRTIQSNLSAMNRDSYQALEVEKDFIKLNKKRTMSTLKLDNKLDKEKVDLNKKEKEPVYQNRGEDDERGK</sequence>
<gene>
    <name evidence="5" type="ORF">F7P68_0001175</name>
    <name evidence="4" type="ORF">SN16_01155</name>
</gene>
<dbReference type="EMBL" id="JABEVU030000001">
    <property type="protein sequence ID" value="MDB0579148.1"/>
    <property type="molecule type" value="Genomic_DNA"/>
</dbReference>
<evidence type="ECO:0000313" key="5">
    <source>
        <dbReference type="EMBL" id="MDB0579148.1"/>
    </source>
</evidence>
<evidence type="ECO:0000256" key="2">
    <source>
        <dbReference type="SAM" id="MobiDB-lite"/>
    </source>
</evidence>
<dbReference type="Pfam" id="PF10112">
    <property type="entry name" value="Halogen_Hydrol"/>
    <property type="match status" value="1"/>
</dbReference>
<evidence type="ECO:0000313" key="6">
    <source>
        <dbReference type="Proteomes" id="UP000031546"/>
    </source>
</evidence>
<dbReference type="EMBL" id="JXII01000001">
    <property type="protein sequence ID" value="KIH71998.1"/>
    <property type="molecule type" value="Genomic_DNA"/>
</dbReference>
<evidence type="ECO:0000313" key="7">
    <source>
        <dbReference type="Proteomes" id="UP000527860"/>
    </source>
</evidence>
<accession>A0A0C2DPK7</accession>
<keyword evidence="3" id="KW-0472">Membrane</keyword>
<proteinExistence type="predicted"/>
<reference evidence="5" key="3">
    <citation type="submission" date="2022-12" db="EMBL/GenBank/DDBJ databases">
        <title>Genome analysis and biological profiling of marine Salinicoccus roseus MOSEL-ME25.</title>
        <authorList>
            <person name="Mirza F.T."/>
            <person name="Xie Y."/>
            <person name="Shinwari Z.K."/>
        </authorList>
    </citation>
    <scope>NUCLEOTIDE SEQUENCE</scope>
    <source>
        <strain evidence="5">MOSEL-ME25</strain>
    </source>
</reference>
<dbReference type="Proteomes" id="UP000527860">
    <property type="component" value="Unassembled WGS sequence"/>
</dbReference>
<keyword evidence="3" id="KW-1133">Transmembrane helix</keyword>
<evidence type="ECO:0000313" key="4">
    <source>
        <dbReference type="EMBL" id="KIH71998.1"/>
    </source>
</evidence>
<dbReference type="AlphaFoldDB" id="A0A0C2DPK7"/>
<dbReference type="STRING" id="45670.SN16_01155"/>
<reference evidence="5" key="2">
    <citation type="submission" date="2020-04" db="EMBL/GenBank/DDBJ databases">
        <authorList>
            <person name="Tanveer F."/>
            <person name="Xie Y."/>
            <person name="Shinwari Z.K."/>
        </authorList>
    </citation>
    <scope>NUCLEOTIDE SEQUENCE</scope>
    <source>
        <strain evidence="5">MOSEL-ME25</strain>
    </source>
</reference>
<dbReference type="GeneID" id="77844149"/>
<dbReference type="Proteomes" id="UP000031546">
    <property type="component" value="Unassembled WGS sequence"/>
</dbReference>
<feature type="transmembrane region" description="Helical" evidence="3">
    <location>
        <begin position="7"/>
        <end position="27"/>
    </location>
</feature>
<evidence type="ECO:0000256" key="3">
    <source>
        <dbReference type="SAM" id="Phobius"/>
    </source>
</evidence>
<keyword evidence="3" id="KW-0812">Transmembrane</keyword>
<feature type="region of interest" description="Disordered" evidence="2">
    <location>
        <begin position="220"/>
        <end position="242"/>
    </location>
</feature>
<keyword evidence="7" id="KW-1185">Reference proteome</keyword>